<dbReference type="RefSeq" id="WP_115370478.1">
    <property type="nucleotide sequence ID" value="NZ_UGTW01000001.1"/>
</dbReference>
<sequence length="434" mass="50279">MNEIYEIAYSAVTNRLCLFTGTGFSKALTKNKVPSWQELLEKVCDELSGLEKIKQSLFPDNSKNPLSLEEAAQVIYIEYQKRDKNLHEKIAEIIKDIKLSKNNEPIEEFLENNSLRIITTNYDKLIENMLSIDHCQSLAPGLPIPKSSSKIKIYHVHGSIDSPSNMVVTSDDYFKFINYKSYFSKKISSMIYENTIVILGYSLGDTNLKAIINEYKNFSRENVIGSSMFLVSRKKIEPYLKEYYFHCYGIRVIDDLNIHDFFENLNSKIIEVEKTVESSIKNIKKVLHGNHSFSEKFLRVENSFYEIIISLAAFGAKVTDKKTMNMIEKIIQEKIKLTSENSAWEQYVHLANWLIYLATIIEIKSTPLEDIYLKAVSHSMDHMAKDYSIGYSWHAYRAWENKWPSLIVSNRVMIKNYVRENISNNDAVNLVKNL</sequence>
<reference evidence="1 2" key="1">
    <citation type="submission" date="2018-06" db="EMBL/GenBank/DDBJ databases">
        <authorList>
            <consortium name="Pathogen Informatics"/>
            <person name="Doyle S."/>
        </authorList>
    </citation>
    <scope>NUCLEOTIDE SEQUENCE [LARGE SCALE GENOMIC DNA]</scope>
    <source>
        <strain evidence="1 2">NCTC10376</strain>
    </source>
</reference>
<dbReference type="Pfam" id="PF13289">
    <property type="entry name" value="SIR2_2"/>
    <property type="match status" value="1"/>
</dbReference>
<evidence type="ECO:0000313" key="1">
    <source>
        <dbReference type="EMBL" id="SUC15424.1"/>
    </source>
</evidence>
<name>A0A379F718_PROVU</name>
<gene>
    <name evidence="1" type="ORF">NCTC10376_01268</name>
</gene>
<proteinExistence type="predicted"/>
<dbReference type="AlphaFoldDB" id="A0A379F718"/>
<dbReference type="EMBL" id="UGTW01000001">
    <property type="protein sequence ID" value="SUC15424.1"/>
    <property type="molecule type" value="Genomic_DNA"/>
</dbReference>
<protein>
    <submittedName>
        <fullName evidence="1">Uncharacterized protein</fullName>
    </submittedName>
</protein>
<evidence type="ECO:0000313" key="2">
    <source>
        <dbReference type="Proteomes" id="UP000254331"/>
    </source>
</evidence>
<organism evidence="1 2">
    <name type="scientific">Proteus vulgaris</name>
    <dbReference type="NCBI Taxonomy" id="585"/>
    <lineage>
        <taxon>Bacteria</taxon>
        <taxon>Pseudomonadati</taxon>
        <taxon>Pseudomonadota</taxon>
        <taxon>Gammaproteobacteria</taxon>
        <taxon>Enterobacterales</taxon>
        <taxon>Morganellaceae</taxon>
        <taxon>Proteus</taxon>
    </lineage>
</organism>
<accession>A0A379F718</accession>
<dbReference type="Proteomes" id="UP000254331">
    <property type="component" value="Unassembled WGS sequence"/>
</dbReference>